<reference evidence="1 2" key="1">
    <citation type="journal article" date="2018" name="Sci. Rep.">
        <title>Comparative genomics provides insights into the lifestyle and reveals functional heterogeneity of dark septate endophytic fungi.</title>
        <authorList>
            <person name="Knapp D.G."/>
            <person name="Nemeth J.B."/>
            <person name="Barry K."/>
            <person name="Hainaut M."/>
            <person name="Henrissat B."/>
            <person name="Johnson J."/>
            <person name="Kuo A."/>
            <person name="Lim J.H.P."/>
            <person name="Lipzen A."/>
            <person name="Nolan M."/>
            <person name="Ohm R.A."/>
            <person name="Tamas L."/>
            <person name="Grigoriev I.V."/>
            <person name="Spatafora J.W."/>
            <person name="Nagy L.G."/>
            <person name="Kovacs G.M."/>
        </authorList>
    </citation>
    <scope>NUCLEOTIDE SEQUENCE [LARGE SCALE GENOMIC DNA]</scope>
    <source>
        <strain evidence="1 2">DSE2036</strain>
    </source>
</reference>
<dbReference type="EMBL" id="KZ805514">
    <property type="protein sequence ID" value="PVH94948.1"/>
    <property type="molecule type" value="Genomic_DNA"/>
</dbReference>
<dbReference type="Proteomes" id="UP000244855">
    <property type="component" value="Unassembled WGS sequence"/>
</dbReference>
<accession>A0A2V1DA38</accession>
<proteinExistence type="predicted"/>
<organism evidence="1 2">
    <name type="scientific">Periconia macrospinosa</name>
    <dbReference type="NCBI Taxonomy" id="97972"/>
    <lineage>
        <taxon>Eukaryota</taxon>
        <taxon>Fungi</taxon>
        <taxon>Dikarya</taxon>
        <taxon>Ascomycota</taxon>
        <taxon>Pezizomycotina</taxon>
        <taxon>Dothideomycetes</taxon>
        <taxon>Pleosporomycetidae</taxon>
        <taxon>Pleosporales</taxon>
        <taxon>Massarineae</taxon>
        <taxon>Periconiaceae</taxon>
        <taxon>Periconia</taxon>
    </lineage>
</organism>
<evidence type="ECO:0000313" key="1">
    <source>
        <dbReference type="EMBL" id="PVH94948.1"/>
    </source>
</evidence>
<evidence type="ECO:0000313" key="2">
    <source>
        <dbReference type="Proteomes" id="UP000244855"/>
    </source>
</evidence>
<keyword evidence="2" id="KW-1185">Reference proteome</keyword>
<protein>
    <submittedName>
        <fullName evidence="1">Uncharacterized protein</fullName>
    </submittedName>
</protein>
<sequence length="153" mass="17922">MLLVVVTSDTYVVFEKRRIYRVETFTRCVLKELESRSFAIAFPFSRYLPPSPVMIHVFNQKKTPPRYIICYTNKQPGHNISRTEGRKVGRALVCIHTYIHIHISYQETPPSPIFPHTHKKVPFLLNLDLQSHHHHHHHVLLATHSLTHSPSIY</sequence>
<dbReference type="AlphaFoldDB" id="A0A2V1DA38"/>
<name>A0A2V1DA38_9PLEO</name>
<gene>
    <name evidence="1" type="ORF">DM02DRAFT_172992</name>
</gene>